<organism evidence="1">
    <name type="scientific">marine sediment metagenome</name>
    <dbReference type="NCBI Taxonomy" id="412755"/>
    <lineage>
        <taxon>unclassified sequences</taxon>
        <taxon>metagenomes</taxon>
        <taxon>ecological metagenomes</taxon>
    </lineage>
</organism>
<proteinExistence type="predicted"/>
<name>A0A0F9CR87_9ZZZZ</name>
<dbReference type="EMBL" id="LAZR01032161">
    <property type="protein sequence ID" value="KKL51679.1"/>
    <property type="molecule type" value="Genomic_DNA"/>
</dbReference>
<protein>
    <submittedName>
        <fullName evidence="1">Uncharacterized protein</fullName>
    </submittedName>
</protein>
<gene>
    <name evidence="1" type="ORF">LCGC14_2293060</name>
</gene>
<dbReference type="AlphaFoldDB" id="A0A0F9CR87"/>
<accession>A0A0F9CR87</accession>
<reference evidence="1" key="1">
    <citation type="journal article" date="2015" name="Nature">
        <title>Complex archaea that bridge the gap between prokaryotes and eukaryotes.</title>
        <authorList>
            <person name="Spang A."/>
            <person name="Saw J.H."/>
            <person name="Jorgensen S.L."/>
            <person name="Zaremba-Niedzwiedzka K."/>
            <person name="Martijn J."/>
            <person name="Lind A.E."/>
            <person name="van Eijk R."/>
            <person name="Schleper C."/>
            <person name="Guy L."/>
            <person name="Ettema T.J."/>
        </authorList>
    </citation>
    <scope>NUCLEOTIDE SEQUENCE</scope>
</reference>
<sequence>MVDMKKVNMGVPRLITVKLSSPKNFVQRLDDMKQYLKDAPFCDFSARSDGGIDWIELKFFNDVHQANMEADLYRTWFGDIIEDYRSYDLDVYKFGWQLFQENDFNAFMQAMQKKSEERPLIKLKQ</sequence>
<comment type="caution">
    <text evidence="1">The sequence shown here is derived from an EMBL/GenBank/DDBJ whole genome shotgun (WGS) entry which is preliminary data.</text>
</comment>
<evidence type="ECO:0000313" key="1">
    <source>
        <dbReference type="EMBL" id="KKL51679.1"/>
    </source>
</evidence>